<organism evidence="1">
    <name type="scientific">Sesamum radiatum</name>
    <name type="common">Black benniseed</name>
    <dbReference type="NCBI Taxonomy" id="300843"/>
    <lineage>
        <taxon>Eukaryota</taxon>
        <taxon>Viridiplantae</taxon>
        <taxon>Streptophyta</taxon>
        <taxon>Embryophyta</taxon>
        <taxon>Tracheophyta</taxon>
        <taxon>Spermatophyta</taxon>
        <taxon>Magnoliopsida</taxon>
        <taxon>eudicotyledons</taxon>
        <taxon>Gunneridae</taxon>
        <taxon>Pentapetalae</taxon>
        <taxon>asterids</taxon>
        <taxon>lamiids</taxon>
        <taxon>Lamiales</taxon>
        <taxon>Pedaliaceae</taxon>
        <taxon>Sesamum</taxon>
    </lineage>
</organism>
<accession>A0AAW2MFN6</accession>
<name>A0AAW2MFN6_SESRA</name>
<evidence type="ECO:0000313" key="1">
    <source>
        <dbReference type="EMBL" id="KAL0329331.1"/>
    </source>
</evidence>
<gene>
    <name evidence="1" type="ORF">Sradi_4919800</name>
</gene>
<dbReference type="EMBL" id="JACGWJ010000022">
    <property type="protein sequence ID" value="KAL0329331.1"/>
    <property type="molecule type" value="Genomic_DNA"/>
</dbReference>
<evidence type="ECO:0008006" key="2">
    <source>
        <dbReference type="Google" id="ProtNLM"/>
    </source>
</evidence>
<sequence>MSDIDLDKWLEAMKFEMDPMVQIKFVLVDSPKGVSPVGEVTTFKAKLMEKGYTKRPGIDFGETYLPVAMAKSTRILLPIAA</sequence>
<reference evidence="1" key="2">
    <citation type="journal article" date="2024" name="Plant">
        <title>Genomic evolution and insights into agronomic trait innovations of Sesamum species.</title>
        <authorList>
            <person name="Miao H."/>
            <person name="Wang L."/>
            <person name="Qu L."/>
            <person name="Liu H."/>
            <person name="Sun Y."/>
            <person name="Le M."/>
            <person name="Wang Q."/>
            <person name="Wei S."/>
            <person name="Zheng Y."/>
            <person name="Lin W."/>
            <person name="Duan Y."/>
            <person name="Cao H."/>
            <person name="Xiong S."/>
            <person name="Wang X."/>
            <person name="Wei L."/>
            <person name="Li C."/>
            <person name="Ma Q."/>
            <person name="Ju M."/>
            <person name="Zhao R."/>
            <person name="Li G."/>
            <person name="Mu C."/>
            <person name="Tian Q."/>
            <person name="Mei H."/>
            <person name="Zhang T."/>
            <person name="Gao T."/>
            <person name="Zhang H."/>
        </authorList>
    </citation>
    <scope>NUCLEOTIDE SEQUENCE</scope>
    <source>
        <strain evidence="1">G02</strain>
    </source>
</reference>
<protein>
    <recommendedName>
        <fullName evidence="2">Reverse transcriptase Ty1/copia-type domain-containing protein</fullName>
    </recommendedName>
</protein>
<proteinExistence type="predicted"/>
<comment type="caution">
    <text evidence="1">The sequence shown here is derived from an EMBL/GenBank/DDBJ whole genome shotgun (WGS) entry which is preliminary data.</text>
</comment>
<dbReference type="AlphaFoldDB" id="A0AAW2MFN6"/>
<reference evidence="1" key="1">
    <citation type="submission" date="2020-06" db="EMBL/GenBank/DDBJ databases">
        <authorList>
            <person name="Li T."/>
            <person name="Hu X."/>
            <person name="Zhang T."/>
            <person name="Song X."/>
            <person name="Zhang H."/>
            <person name="Dai N."/>
            <person name="Sheng W."/>
            <person name="Hou X."/>
            <person name="Wei L."/>
        </authorList>
    </citation>
    <scope>NUCLEOTIDE SEQUENCE</scope>
    <source>
        <strain evidence="1">G02</strain>
        <tissue evidence="1">Leaf</tissue>
    </source>
</reference>